<dbReference type="EMBL" id="JBHPBY010000630">
    <property type="protein sequence ID" value="MFC1853870.1"/>
    <property type="molecule type" value="Genomic_DNA"/>
</dbReference>
<proteinExistence type="predicted"/>
<evidence type="ECO:0000313" key="1">
    <source>
        <dbReference type="EMBL" id="MFC1853870.1"/>
    </source>
</evidence>
<accession>A0ABV6Z601</accession>
<organism evidence="1 2">
    <name type="scientific">candidate division CSSED10-310 bacterium</name>
    <dbReference type="NCBI Taxonomy" id="2855610"/>
    <lineage>
        <taxon>Bacteria</taxon>
        <taxon>Bacteria division CSSED10-310</taxon>
    </lineage>
</organism>
<dbReference type="PIRSF" id="PIRSF039032">
    <property type="entry name" value="HigB-2"/>
    <property type="match status" value="1"/>
</dbReference>
<dbReference type="Pfam" id="PF06296">
    <property type="entry name" value="RelE"/>
    <property type="match status" value="1"/>
</dbReference>
<reference evidence="1 2" key="1">
    <citation type="submission" date="2024-09" db="EMBL/GenBank/DDBJ databases">
        <title>Laminarin stimulates single cell rates of sulfate reduction while oxygen inhibits transcriptomic activity in coastal marine sediment.</title>
        <authorList>
            <person name="Lindsay M."/>
            <person name="Orcutt B."/>
            <person name="Emerson D."/>
            <person name="Stepanauskas R."/>
            <person name="D'Angelo T."/>
        </authorList>
    </citation>
    <scope>NUCLEOTIDE SEQUENCE [LARGE SCALE GENOMIC DNA]</scope>
    <source>
        <strain evidence="1">SAG AM-311-K15</strain>
    </source>
</reference>
<sequence length="105" mass="12215">MVIIETSIFTKTVKELISDDDYRGLQHALVLRPDVGKLIPGGGGLRKIRWNIPGKGKRSGFRVIYFWDKPNETIFMLLIYKKTKLDDLTKSQLKILRNLVKEWLQ</sequence>
<evidence type="ECO:0000313" key="2">
    <source>
        <dbReference type="Proteomes" id="UP001594351"/>
    </source>
</evidence>
<gene>
    <name evidence="1" type="ORF">ACFL27_27105</name>
</gene>
<comment type="caution">
    <text evidence="1">The sequence shown here is derived from an EMBL/GenBank/DDBJ whole genome shotgun (WGS) entry which is preliminary data.</text>
</comment>
<keyword evidence="2" id="KW-1185">Reference proteome</keyword>
<name>A0ABV6Z601_UNCC1</name>
<dbReference type="InterPro" id="IPR009387">
    <property type="entry name" value="HigB-2"/>
</dbReference>
<dbReference type="Proteomes" id="UP001594351">
    <property type="component" value="Unassembled WGS sequence"/>
</dbReference>
<protein>
    <submittedName>
        <fullName evidence="1">Type II toxin-antitoxin system RelE/ParE family toxin</fullName>
    </submittedName>
</protein>